<proteinExistence type="predicted"/>
<dbReference type="AlphaFoldDB" id="A0A024RX38"/>
<evidence type="ECO:0000313" key="1">
    <source>
        <dbReference type="EMBL" id="ETR97387.1"/>
    </source>
</evidence>
<reference evidence="2" key="1">
    <citation type="journal article" date="2013" name="Ind. Biotechnol.">
        <title>Comparative genomics analysis of Trichoderma reesei strains.</title>
        <authorList>
            <person name="Koike H."/>
            <person name="Aerts A."/>
            <person name="LaButti K."/>
            <person name="Grigoriev I.V."/>
            <person name="Baker S.E."/>
        </authorList>
    </citation>
    <scope>NUCLEOTIDE SEQUENCE [LARGE SCALE GENOMIC DNA]</scope>
    <source>
        <strain evidence="2">ATCC 56765 / BCRC 32924 / NRRL 11460 / Rut C-30</strain>
    </source>
</reference>
<sequence>MALALGHDELEKQAAIVDEQRRQEATRTDASSRFILDIQSSLLYSMNWSEFLSAAPMAISLMGACYVASTVPGATSITLSPPEGGFKHLSWRSLNANLIECSDMGRIAFTQAEVNLGNIALVSTNMFNIIKDIISTLGDRNAAKDLKFHMQSLRKGATRCQESITEVEESFNLWQAYVLELHQASVQEETNTENMILHNEIELEAKKSRLSGVTEARDMAKAAVERMGKALDTAEDAFKDAADKFPSGWEVIGMQFVSSVANTLSSTMGAGMLSSMGNTGSVLQAINIFSSAASGGRNVEATNKTEPSNRLQIPDVDDPAFTYVPMVLSSVRSLGALLSGKDGGVDWDSIVKPGSEDGFRFIKSLFEKAKGSLQASERPPSKKLNQVLDTTIEVMDEVSDTAAQLNELGTNPPDKSSEKVVRWNRLVNEAREALLELNGILQAVPGGASGQTPLVNAGQPVSSHGRSDSLVANYVESAKSNLELTLAGFTAAQSNYQKASDSLVDVQVALSGIMEELAVLQSNKISFTTIKNILIKCISTLSKLKAEITKLARFFLAIGQMIDHAMENQIVRFIDYVETATSDGPSIAGFTFTDLRRQTIFTFTMMIRAYLGMFRGIGLMYTSVSKEYIFPGLELCEQLSVEANASNSQQNVMDKKLRDLNSFMKDAQNGVKSTVKDNQQEIMGNLEEYAQEVAENLQMLSPIASSDRQAIASGTQVVTTTVHEQIDRDKGLLLRPFNDIGSLLIITEENTERDFFAVCSGFFSMAATVSPMKGDVFCCVSVTTYLIKN</sequence>
<dbReference type="PANTHER" id="PTHR33488">
    <property type="entry name" value="ZGC:162509"/>
    <property type="match status" value="1"/>
</dbReference>
<dbReference type="OrthoDB" id="4899228at2759"/>
<dbReference type="Proteomes" id="UP000024376">
    <property type="component" value="Unassembled WGS sequence"/>
</dbReference>
<dbReference type="HOGENOM" id="CLU_021167_0_0_1"/>
<accession>A0A024RX38</accession>
<protein>
    <submittedName>
        <fullName evidence="1">Uncharacterized protein</fullName>
    </submittedName>
</protein>
<name>A0A024RX38_HYPJR</name>
<dbReference type="PANTHER" id="PTHR33488:SF2">
    <property type="entry name" value="EARLY ENDOSOME ANTIGEN 1-LIKE"/>
    <property type="match status" value="1"/>
</dbReference>
<evidence type="ECO:0000313" key="2">
    <source>
        <dbReference type="Proteomes" id="UP000024376"/>
    </source>
</evidence>
<organism evidence="1 2">
    <name type="scientific">Hypocrea jecorina (strain ATCC 56765 / BCRC 32924 / NRRL 11460 / Rut C-30)</name>
    <name type="common">Trichoderma reesei</name>
    <dbReference type="NCBI Taxonomy" id="1344414"/>
    <lineage>
        <taxon>Eukaryota</taxon>
        <taxon>Fungi</taxon>
        <taxon>Dikarya</taxon>
        <taxon>Ascomycota</taxon>
        <taxon>Pezizomycotina</taxon>
        <taxon>Sordariomycetes</taxon>
        <taxon>Hypocreomycetidae</taxon>
        <taxon>Hypocreales</taxon>
        <taxon>Hypocreaceae</taxon>
        <taxon>Trichoderma</taxon>
    </lineage>
</organism>
<gene>
    <name evidence="1" type="ORF">M419DRAFT_139298</name>
</gene>
<dbReference type="EMBL" id="KI911172">
    <property type="protein sequence ID" value="ETR97387.1"/>
    <property type="molecule type" value="Genomic_DNA"/>
</dbReference>
<dbReference type="KEGG" id="trr:M419DRAFT_139298"/>